<evidence type="ECO:0000256" key="1">
    <source>
        <dbReference type="ARBA" id="ARBA00007569"/>
    </source>
</evidence>
<dbReference type="InterPro" id="IPR001268">
    <property type="entry name" value="NADH_UbQ_OxRdtase_30kDa_su"/>
</dbReference>
<feature type="domain" description="NADH:ubiquinone oxidoreductase 30kDa subunit" evidence="3">
    <location>
        <begin position="5"/>
        <end position="116"/>
    </location>
</feature>
<evidence type="ECO:0000259" key="3">
    <source>
        <dbReference type="Pfam" id="PF00329"/>
    </source>
</evidence>
<comment type="similarity">
    <text evidence="1">Belongs to the complex I 30 kDa subunit family.</text>
</comment>
<accession>A0A3P1T9F3</accession>
<dbReference type="GO" id="GO:0008137">
    <property type="term" value="F:NADH dehydrogenase (ubiquinone) activity"/>
    <property type="evidence" value="ECO:0007669"/>
    <property type="project" value="InterPro"/>
</dbReference>
<dbReference type="PANTHER" id="PTHR10884:SF14">
    <property type="entry name" value="NADH DEHYDROGENASE [UBIQUINONE] IRON-SULFUR PROTEIN 3, MITOCHONDRIAL"/>
    <property type="match status" value="1"/>
</dbReference>
<sequence>MAETVAVADWHDRVEQARRDGYDFLINLTAVDEIGRSPHIRVLLWLRNRNHETLTLAAMCDRDDPHLPDITDLFAGAAWLQRQVHDFFGVVFDGADDSPLLNRTGGTPLRKDVLLTPRITTRWPGGLEPGETQASPGRRRLVPPGVPDATVLADPEATAETIAQSAAGVRMGRAR</sequence>
<gene>
    <name evidence="4" type="ORF">EII34_04540</name>
</gene>
<dbReference type="PANTHER" id="PTHR10884">
    <property type="entry name" value="NADH DEHYDROGENASE UBIQUINONE IRON-SULFUR PROTEIN 3"/>
    <property type="match status" value="1"/>
</dbReference>
<dbReference type="SUPFAM" id="SSF143243">
    <property type="entry name" value="Nqo5-like"/>
    <property type="match status" value="1"/>
</dbReference>
<dbReference type="OrthoDB" id="3746692at2"/>
<dbReference type="InterPro" id="IPR037232">
    <property type="entry name" value="NADH_quin_OxRdtase_su_C/D-like"/>
</dbReference>
<organism evidence="4 5">
    <name type="scientific">Arachnia propionica</name>
    <dbReference type="NCBI Taxonomy" id="1750"/>
    <lineage>
        <taxon>Bacteria</taxon>
        <taxon>Bacillati</taxon>
        <taxon>Actinomycetota</taxon>
        <taxon>Actinomycetes</taxon>
        <taxon>Propionibacteriales</taxon>
        <taxon>Propionibacteriaceae</taxon>
        <taxon>Arachnia</taxon>
    </lineage>
</organism>
<evidence type="ECO:0000313" key="4">
    <source>
        <dbReference type="EMBL" id="RRD05960.1"/>
    </source>
</evidence>
<evidence type="ECO:0000313" key="5">
    <source>
        <dbReference type="Proteomes" id="UP000280819"/>
    </source>
</evidence>
<dbReference type="RefSeq" id="WP_124843390.1">
    <property type="nucleotide sequence ID" value="NZ_RQZG01000004.1"/>
</dbReference>
<feature type="region of interest" description="Disordered" evidence="2">
    <location>
        <begin position="122"/>
        <end position="175"/>
    </location>
</feature>
<dbReference type="AlphaFoldDB" id="A0A3P1T9F3"/>
<dbReference type="EMBL" id="RQZG01000004">
    <property type="protein sequence ID" value="RRD05960.1"/>
    <property type="molecule type" value="Genomic_DNA"/>
</dbReference>
<protein>
    <submittedName>
        <fullName evidence="4">NADH-quinone oxidoreductase subunit C</fullName>
    </submittedName>
</protein>
<dbReference type="Proteomes" id="UP000280819">
    <property type="component" value="Unassembled WGS sequence"/>
</dbReference>
<dbReference type="Gene3D" id="3.30.460.80">
    <property type="entry name" value="NADH:ubiquinone oxidoreductase, 30kDa subunit"/>
    <property type="match status" value="1"/>
</dbReference>
<evidence type="ECO:0000256" key="2">
    <source>
        <dbReference type="SAM" id="MobiDB-lite"/>
    </source>
</evidence>
<proteinExistence type="inferred from homology"/>
<name>A0A3P1T9F3_9ACTN</name>
<dbReference type="Pfam" id="PF00329">
    <property type="entry name" value="Complex1_30kDa"/>
    <property type="match status" value="1"/>
</dbReference>
<reference evidence="4 5" key="1">
    <citation type="submission" date="2018-11" db="EMBL/GenBank/DDBJ databases">
        <title>Genomes From Bacteria Associated with the Canine Oral Cavity: a Test Case for Automated Genome-Based Taxonomic Assignment.</title>
        <authorList>
            <person name="Coil D.A."/>
            <person name="Jospin G."/>
            <person name="Darling A.E."/>
            <person name="Wallis C."/>
            <person name="Davis I.J."/>
            <person name="Harris S."/>
            <person name="Eisen J.A."/>
            <person name="Holcombe L.J."/>
            <person name="O'Flynn C."/>
        </authorList>
    </citation>
    <scope>NUCLEOTIDE SEQUENCE [LARGE SCALE GENOMIC DNA]</scope>
    <source>
        <strain evidence="4 5">OH887_COT-365</strain>
    </source>
</reference>
<comment type="caution">
    <text evidence="4">The sequence shown here is derived from an EMBL/GenBank/DDBJ whole genome shotgun (WGS) entry which is preliminary data.</text>
</comment>